<reference evidence="2 3" key="1">
    <citation type="submission" date="2014-01" db="EMBL/GenBank/DDBJ databases">
        <authorList>
            <consortium name="Genome Consortium for Active Teaching"/>
            <person name="Sontag T.C."/>
            <person name="Newman J.D."/>
        </authorList>
    </citation>
    <scope>NUCLEOTIDE SEQUENCE [LARGE SCALE GENOMIC DNA]</scope>
    <source>
        <strain evidence="2 3">DSM 19056</strain>
    </source>
</reference>
<protein>
    <submittedName>
        <fullName evidence="2">Uncharacterized protein</fullName>
    </submittedName>
</protein>
<sequence>MIHNQTDPFNIDFKRLVLLWLPTFLRSVFLAGFSFVLIAPLETMYVEFLKMRKQNLIKMDHNFQKFSMQKRLNDAFDNQQRRIRIVNSISYFGVYIYTEAEDDQFKSKTQWLYGDENPIYLRNESELNSDYDFIVEIPNEPFNMHQLKAEIDFYALQSKRYLIVIK</sequence>
<dbReference type="AlphaFoldDB" id="A0A246BC52"/>
<evidence type="ECO:0000256" key="1">
    <source>
        <dbReference type="SAM" id="Phobius"/>
    </source>
</evidence>
<keyword evidence="3" id="KW-1185">Reference proteome</keyword>
<feature type="transmembrane region" description="Helical" evidence="1">
    <location>
        <begin position="28"/>
        <end position="49"/>
    </location>
</feature>
<dbReference type="EMBL" id="JASZ02000002">
    <property type="protein sequence ID" value="OWK99252.1"/>
    <property type="molecule type" value="Genomic_DNA"/>
</dbReference>
<evidence type="ECO:0000313" key="3">
    <source>
        <dbReference type="Proteomes" id="UP000197587"/>
    </source>
</evidence>
<comment type="caution">
    <text evidence="2">The sequence shown here is derived from an EMBL/GenBank/DDBJ whole genome shotgun (WGS) entry which is preliminary data.</text>
</comment>
<dbReference type="RefSeq" id="WP_031504172.1">
    <property type="nucleotide sequence ID" value="NZ_JASZ02000002.1"/>
</dbReference>
<gene>
    <name evidence="2" type="ORF">AP75_01840</name>
</gene>
<accession>A0A246BC52</accession>
<keyword evidence="1" id="KW-0812">Transmembrane</keyword>
<name>A0A246BC52_9FLAO</name>
<evidence type="ECO:0000313" key="2">
    <source>
        <dbReference type="EMBL" id="OWK99252.1"/>
    </source>
</evidence>
<dbReference type="Proteomes" id="UP000197587">
    <property type="component" value="Unassembled WGS sequence"/>
</dbReference>
<keyword evidence="1" id="KW-0472">Membrane</keyword>
<reference evidence="2 3" key="2">
    <citation type="submission" date="2017-05" db="EMBL/GenBank/DDBJ databases">
        <title>Genome of Chryseobacterium haifense.</title>
        <authorList>
            <person name="Newman J.D."/>
        </authorList>
    </citation>
    <scope>NUCLEOTIDE SEQUENCE [LARGE SCALE GENOMIC DNA]</scope>
    <source>
        <strain evidence="2 3">DSM 19056</strain>
    </source>
</reference>
<keyword evidence="1" id="KW-1133">Transmembrane helix</keyword>
<organism evidence="2 3">
    <name type="scientific">Kaistella haifensis DSM 19056</name>
    <dbReference type="NCBI Taxonomy" id="1450526"/>
    <lineage>
        <taxon>Bacteria</taxon>
        <taxon>Pseudomonadati</taxon>
        <taxon>Bacteroidota</taxon>
        <taxon>Flavobacteriia</taxon>
        <taxon>Flavobacteriales</taxon>
        <taxon>Weeksellaceae</taxon>
        <taxon>Chryseobacterium group</taxon>
        <taxon>Kaistella</taxon>
    </lineage>
</organism>
<proteinExistence type="predicted"/>